<evidence type="ECO:0000313" key="8">
    <source>
        <dbReference type="EMBL" id="TKB50923.1"/>
    </source>
</evidence>
<keyword evidence="5" id="KW-0472">Membrane</keyword>
<keyword evidence="5" id="KW-0812">Transmembrane</keyword>
<dbReference type="PROSITE" id="PS50111">
    <property type="entry name" value="CHEMOTAXIS_TRANSDUC_2"/>
    <property type="match status" value="1"/>
</dbReference>
<dbReference type="InterPro" id="IPR003660">
    <property type="entry name" value="HAMP_dom"/>
</dbReference>
<comment type="subcellular location">
    <subcellularLocation>
        <location evidence="1">Membrane</location>
    </subcellularLocation>
</comment>
<feature type="transmembrane region" description="Helical" evidence="5">
    <location>
        <begin position="7"/>
        <end position="28"/>
    </location>
</feature>
<name>A0A4U1BHZ6_9GAMM</name>
<keyword evidence="5" id="KW-1133">Transmembrane helix</keyword>
<gene>
    <name evidence="8" type="ORF">FCL42_18170</name>
</gene>
<feature type="domain" description="HAMP" evidence="7">
    <location>
        <begin position="343"/>
        <end position="395"/>
    </location>
</feature>
<dbReference type="Pfam" id="PF00672">
    <property type="entry name" value="HAMP"/>
    <property type="match status" value="1"/>
</dbReference>
<dbReference type="FunFam" id="1.10.287.950:FF:000001">
    <property type="entry name" value="Methyl-accepting chemotaxis sensory transducer"/>
    <property type="match status" value="1"/>
</dbReference>
<dbReference type="Proteomes" id="UP000305675">
    <property type="component" value="Unassembled WGS sequence"/>
</dbReference>
<sequence>MNITVSLRVLGGFTIVTLLLLVIGGLSLTSINTVETHTRVFQSFSVPAKDSLNTLTLNLSNQFINVQSAYTTASDNQLNQLEAELNDQGSAFQQQTNSLKQLLSSRDDFQINPQSLSEYQQFTASWQDLLSHKRDLNRNRDSLKESLTAIEDAGDDAGSILLDIMDLELSENRTEQMMAGEANNMDTEVANAVAIAMELSGVSSIKELNVIQQESDFLLRSIRFRLEDLSKKAVEVGQQDLIDELSSYLTPLLDQFEGSNGLIQKQQQAITLQQQIDQAFTTSKQSYGLIIEGNNTLQQQLATLNTETGNLAISSLDSTRTQTWAVMLASVLFATFISVVTRRSITQPLDHINEGLSILAQGDLTQRLTLNNRDEFGRVAKNINALSDSLRTLIASILERADQLAAAAEETSAVTAQTTSGIQEQSSQIEQVANATTELSSSANEVATNANDALGETQQANEETQQAKALSENNGLLIQTLAQEVERAAQVINKLNSDTAAIGGILDVIRGVAEQTNLLALNAAIEAARAGEQGRGFAVVADEVRSLASRTQQSTTEIQQMIEMVQASAKEAEQVMQNSQEQAQRSVTTTEEANQALEAITQSVAQVVSAANQISQAASEQNRVSQTISENLEQIATISEQTSSGAVQTASSSQQVAQLAEELQHQVREFKV</sequence>
<keyword evidence="2 4" id="KW-0807">Transducer</keyword>
<dbReference type="GO" id="GO:0016020">
    <property type="term" value="C:membrane"/>
    <property type="evidence" value="ECO:0007669"/>
    <property type="project" value="UniProtKB-SubCell"/>
</dbReference>
<dbReference type="EMBL" id="SWCJ01000019">
    <property type="protein sequence ID" value="TKB50923.1"/>
    <property type="molecule type" value="Genomic_DNA"/>
</dbReference>
<keyword evidence="9" id="KW-1185">Reference proteome</keyword>
<organism evidence="8 9">
    <name type="scientific">Ferrimonas aestuarii</name>
    <dbReference type="NCBI Taxonomy" id="2569539"/>
    <lineage>
        <taxon>Bacteria</taxon>
        <taxon>Pseudomonadati</taxon>
        <taxon>Pseudomonadota</taxon>
        <taxon>Gammaproteobacteria</taxon>
        <taxon>Alteromonadales</taxon>
        <taxon>Ferrimonadaceae</taxon>
        <taxon>Ferrimonas</taxon>
    </lineage>
</organism>
<evidence type="ECO:0000259" key="6">
    <source>
        <dbReference type="PROSITE" id="PS50111"/>
    </source>
</evidence>
<dbReference type="GO" id="GO:0006935">
    <property type="term" value="P:chemotaxis"/>
    <property type="evidence" value="ECO:0007669"/>
    <property type="project" value="UniProtKB-ARBA"/>
</dbReference>
<evidence type="ECO:0000256" key="4">
    <source>
        <dbReference type="PROSITE-ProRule" id="PRU00284"/>
    </source>
</evidence>
<dbReference type="PANTHER" id="PTHR32089">
    <property type="entry name" value="METHYL-ACCEPTING CHEMOTAXIS PROTEIN MCPB"/>
    <property type="match status" value="1"/>
</dbReference>
<dbReference type="PANTHER" id="PTHR32089:SF70">
    <property type="entry name" value="ENERGY TAXIS MODULATING METHYL ACCEPTING SENSORY TRANSDUCER"/>
    <property type="match status" value="1"/>
</dbReference>
<accession>A0A4U1BHZ6</accession>
<evidence type="ECO:0000256" key="3">
    <source>
        <dbReference type="ARBA" id="ARBA00029447"/>
    </source>
</evidence>
<dbReference type="PROSITE" id="PS50885">
    <property type="entry name" value="HAMP"/>
    <property type="match status" value="1"/>
</dbReference>
<comment type="similarity">
    <text evidence="3">Belongs to the methyl-accepting chemotaxis (MCP) protein family.</text>
</comment>
<dbReference type="GO" id="GO:0007165">
    <property type="term" value="P:signal transduction"/>
    <property type="evidence" value="ECO:0007669"/>
    <property type="project" value="UniProtKB-KW"/>
</dbReference>
<dbReference type="OrthoDB" id="9781845at2"/>
<dbReference type="SMART" id="SM00304">
    <property type="entry name" value="HAMP"/>
    <property type="match status" value="1"/>
</dbReference>
<comment type="caution">
    <text evidence="8">The sequence shown here is derived from an EMBL/GenBank/DDBJ whole genome shotgun (WGS) entry which is preliminary data.</text>
</comment>
<evidence type="ECO:0000256" key="2">
    <source>
        <dbReference type="ARBA" id="ARBA00023224"/>
    </source>
</evidence>
<dbReference type="SMART" id="SM00283">
    <property type="entry name" value="MA"/>
    <property type="match status" value="1"/>
</dbReference>
<proteinExistence type="inferred from homology"/>
<reference evidence="8 9" key="1">
    <citation type="submission" date="2019-04" db="EMBL/GenBank/DDBJ databases">
        <authorList>
            <person name="Hwang J.C."/>
        </authorList>
    </citation>
    <scope>NUCLEOTIDE SEQUENCE [LARGE SCALE GENOMIC DNA]</scope>
    <source>
        <strain evidence="8 9">IMCC35002</strain>
    </source>
</reference>
<dbReference type="Pfam" id="PF00015">
    <property type="entry name" value="MCPsignal"/>
    <property type="match status" value="1"/>
</dbReference>
<dbReference type="CDD" id="cd06225">
    <property type="entry name" value="HAMP"/>
    <property type="match status" value="1"/>
</dbReference>
<dbReference type="RefSeq" id="WP_136864856.1">
    <property type="nucleotide sequence ID" value="NZ_SWCJ01000019.1"/>
</dbReference>
<evidence type="ECO:0000313" key="9">
    <source>
        <dbReference type="Proteomes" id="UP000305675"/>
    </source>
</evidence>
<dbReference type="SUPFAM" id="SSF58104">
    <property type="entry name" value="Methyl-accepting chemotaxis protein (MCP) signaling domain"/>
    <property type="match status" value="1"/>
</dbReference>
<protein>
    <submittedName>
        <fullName evidence="8">Methyl-accepting chemotaxis protein</fullName>
    </submittedName>
</protein>
<dbReference type="InterPro" id="IPR004089">
    <property type="entry name" value="MCPsignal_dom"/>
</dbReference>
<dbReference type="Gene3D" id="1.10.287.950">
    <property type="entry name" value="Methyl-accepting chemotaxis protein"/>
    <property type="match status" value="1"/>
</dbReference>
<evidence type="ECO:0000256" key="1">
    <source>
        <dbReference type="ARBA" id="ARBA00004370"/>
    </source>
</evidence>
<dbReference type="CDD" id="cd11386">
    <property type="entry name" value="MCP_signal"/>
    <property type="match status" value="1"/>
</dbReference>
<dbReference type="AlphaFoldDB" id="A0A4U1BHZ6"/>
<feature type="domain" description="Methyl-accepting transducer" evidence="6">
    <location>
        <begin position="400"/>
        <end position="636"/>
    </location>
</feature>
<evidence type="ECO:0000256" key="5">
    <source>
        <dbReference type="SAM" id="Phobius"/>
    </source>
</evidence>
<evidence type="ECO:0000259" key="7">
    <source>
        <dbReference type="PROSITE" id="PS50885"/>
    </source>
</evidence>